<dbReference type="OMA" id="ESNESHW"/>
<dbReference type="CDD" id="cd00087">
    <property type="entry name" value="FReD"/>
    <property type="match status" value="1"/>
</dbReference>
<dbReference type="EMBL" id="KK118292">
    <property type="protein sequence ID" value="KFM72646.1"/>
    <property type="molecule type" value="Genomic_DNA"/>
</dbReference>
<feature type="non-terminal residue" evidence="6">
    <location>
        <position position="308"/>
    </location>
</feature>
<dbReference type="InterPro" id="IPR002181">
    <property type="entry name" value="Fibrinogen_a/b/g_C_dom"/>
</dbReference>
<evidence type="ECO:0000259" key="5">
    <source>
        <dbReference type="PROSITE" id="PS51406"/>
    </source>
</evidence>
<dbReference type="GO" id="GO:0005615">
    <property type="term" value="C:extracellular space"/>
    <property type="evidence" value="ECO:0007669"/>
    <property type="project" value="TreeGrafter"/>
</dbReference>
<dbReference type="Gene3D" id="3.90.215.10">
    <property type="entry name" value="Gamma Fibrinogen, chain A, domain 1"/>
    <property type="match status" value="1"/>
</dbReference>
<name>A0A087U5K7_STEMI</name>
<feature type="domain" description="Fibrinogen C-terminal" evidence="5">
    <location>
        <begin position="68"/>
        <end position="292"/>
    </location>
</feature>
<dbReference type="STRING" id="407821.A0A087U5K7"/>
<keyword evidence="7" id="KW-1185">Reference proteome</keyword>
<comment type="function">
    <text evidence="3">Lectin involved in innate immunity. Agglutinates all types of human erythrocytes, Gram-positive and Gram-negative bacteria. Has a stronger agglutinating activity towards Gram-negative bacteria than towards Gram-positive bacteria. Specifically recognizes acetyl group-containing substances on agglutinated cells. The hemagglutinating activity was inhibited by EDTA, acetyl group-containing mono- and disaccharides, N-acetyl derivatives of amino acids, other acetyl group-containing substances, propionamide and benzamide. Enhances the antimicrobial activity of big defensin against Gram-positive bacteria but not against Gram-negative bacteria.</text>
</comment>
<dbReference type="InterPro" id="IPR050373">
    <property type="entry name" value="Fibrinogen_C-term_domain"/>
</dbReference>
<evidence type="ECO:0000313" key="6">
    <source>
        <dbReference type="EMBL" id="KFM72646.1"/>
    </source>
</evidence>
<keyword evidence="2" id="KW-1015">Disulfide bond</keyword>
<sequence length="308" mass="35564">MIANHAGIMFVYWSFVILISVKSCYSDSLTPETFCENNDVVPITNILDTTMLLINYAKKYANGCSVEECFINKPMDCAEILEKCSFAKTGVYNIWPRSRVLRSSISVYCDMDDDGGGWTVIQRRGDFDSARDYFYQDWNSYKIGFGDRRKDYWLGNDNIFALTNQRANALKFTLTDWEKNTTYAIYEEFWIDDEGHNYTSHVKGYRGTAGDSFSMTNELAFTTKDRDNDNHDKNCASMFKGAWWYGSCHSSNLNGNYLRGPHESQADGVNWRAFRGHNYSLKDTFIKIRPTNFQQKTTNQVRNDGHSK</sequence>
<dbReference type="InterPro" id="IPR036056">
    <property type="entry name" value="Fibrinogen-like_C"/>
</dbReference>
<dbReference type="FunFam" id="3.90.215.10:FF:000001">
    <property type="entry name" value="Tenascin isoform 1"/>
    <property type="match status" value="1"/>
</dbReference>
<proteinExistence type="predicted"/>
<dbReference type="InterPro" id="IPR014716">
    <property type="entry name" value="Fibrinogen_a/b/g_C_1"/>
</dbReference>
<reference evidence="6 7" key="1">
    <citation type="submission" date="2013-11" db="EMBL/GenBank/DDBJ databases">
        <title>Genome sequencing of Stegodyphus mimosarum.</title>
        <authorList>
            <person name="Bechsgaard J."/>
        </authorList>
    </citation>
    <scope>NUCLEOTIDE SEQUENCE [LARGE SCALE GENOMIC DNA]</scope>
</reference>
<keyword evidence="1" id="KW-0106">Calcium</keyword>
<feature type="signal peptide" evidence="4">
    <location>
        <begin position="1"/>
        <end position="26"/>
    </location>
</feature>
<dbReference type="GO" id="GO:0098609">
    <property type="term" value="P:cell-cell adhesion"/>
    <property type="evidence" value="ECO:0007669"/>
    <property type="project" value="UniProtKB-ARBA"/>
</dbReference>
<dbReference type="SUPFAM" id="SSF56496">
    <property type="entry name" value="Fibrinogen C-terminal domain-like"/>
    <property type="match status" value="1"/>
</dbReference>
<evidence type="ECO:0000256" key="3">
    <source>
        <dbReference type="ARBA" id="ARBA00053344"/>
    </source>
</evidence>
<accession>A0A087U5K7</accession>
<dbReference type="GO" id="GO:0030246">
    <property type="term" value="F:carbohydrate binding"/>
    <property type="evidence" value="ECO:0007669"/>
    <property type="project" value="UniProtKB-ARBA"/>
</dbReference>
<dbReference type="PANTHER" id="PTHR19143">
    <property type="entry name" value="FIBRINOGEN/TENASCIN/ANGIOPOEITIN"/>
    <property type="match status" value="1"/>
</dbReference>
<dbReference type="AlphaFoldDB" id="A0A087U5K7"/>
<dbReference type="PROSITE" id="PS51406">
    <property type="entry name" value="FIBRINOGEN_C_2"/>
    <property type="match status" value="1"/>
</dbReference>
<keyword evidence="4" id="KW-0732">Signal</keyword>
<dbReference type="PANTHER" id="PTHR19143:SF458">
    <property type="entry name" value="FIBRINOGEN C-TERMINAL DOMAIN-CONTAINING PROTEIN-RELATED"/>
    <property type="match status" value="1"/>
</dbReference>
<organism evidence="6 7">
    <name type="scientific">Stegodyphus mimosarum</name>
    <name type="common">African social velvet spider</name>
    <dbReference type="NCBI Taxonomy" id="407821"/>
    <lineage>
        <taxon>Eukaryota</taxon>
        <taxon>Metazoa</taxon>
        <taxon>Ecdysozoa</taxon>
        <taxon>Arthropoda</taxon>
        <taxon>Chelicerata</taxon>
        <taxon>Arachnida</taxon>
        <taxon>Araneae</taxon>
        <taxon>Araneomorphae</taxon>
        <taxon>Entelegynae</taxon>
        <taxon>Eresoidea</taxon>
        <taxon>Eresidae</taxon>
        <taxon>Stegodyphus</taxon>
    </lineage>
</organism>
<evidence type="ECO:0000256" key="1">
    <source>
        <dbReference type="ARBA" id="ARBA00022837"/>
    </source>
</evidence>
<evidence type="ECO:0000313" key="7">
    <source>
        <dbReference type="Proteomes" id="UP000054359"/>
    </source>
</evidence>
<feature type="chain" id="PRO_5001830215" evidence="4">
    <location>
        <begin position="27"/>
        <end position="308"/>
    </location>
</feature>
<protein>
    <submittedName>
        <fullName evidence="6">Techylectin-5A</fullName>
    </submittedName>
</protein>
<dbReference type="Proteomes" id="UP000054359">
    <property type="component" value="Unassembled WGS sequence"/>
</dbReference>
<dbReference type="PROSITE" id="PS00514">
    <property type="entry name" value="FIBRINOGEN_C_1"/>
    <property type="match status" value="1"/>
</dbReference>
<dbReference type="SMART" id="SM00186">
    <property type="entry name" value="FBG"/>
    <property type="match status" value="1"/>
</dbReference>
<dbReference type="OrthoDB" id="10072423at2759"/>
<dbReference type="InterPro" id="IPR020837">
    <property type="entry name" value="Fibrinogen_CS"/>
</dbReference>
<dbReference type="Pfam" id="PF00147">
    <property type="entry name" value="Fibrinogen_C"/>
    <property type="match status" value="1"/>
</dbReference>
<dbReference type="Gene3D" id="4.10.530.10">
    <property type="entry name" value="Gamma-fibrinogen Carboxyl Terminal Fragment, domain 2"/>
    <property type="match status" value="1"/>
</dbReference>
<gene>
    <name evidence="6" type="ORF">X975_19617</name>
</gene>
<evidence type="ECO:0000256" key="2">
    <source>
        <dbReference type="ARBA" id="ARBA00023157"/>
    </source>
</evidence>
<dbReference type="NCBIfam" id="NF040941">
    <property type="entry name" value="GGGWT_bact"/>
    <property type="match status" value="1"/>
</dbReference>
<evidence type="ECO:0000256" key="4">
    <source>
        <dbReference type="SAM" id="SignalP"/>
    </source>
</evidence>